<keyword evidence="3" id="KW-0812">Transmembrane</keyword>
<dbReference type="Pfam" id="PF16028">
    <property type="entry name" value="SLC3A2_N"/>
    <property type="match status" value="1"/>
</dbReference>
<evidence type="ECO:0000256" key="2">
    <source>
        <dbReference type="ARBA" id="ARBA00012741"/>
    </source>
</evidence>
<accession>A0A7R9A7D1</accession>
<dbReference type="EMBL" id="LR900710">
    <property type="protein sequence ID" value="CAD7246633.1"/>
    <property type="molecule type" value="Genomic_DNA"/>
</dbReference>
<dbReference type="InterPro" id="IPR006047">
    <property type="entry name" value="GH13_cat_dom"/>
</dbReference>
<dbReference type="PANTHER" id="PTHR10357:SF179">
    <property type="entry name" value="NEUTRAL AND BASIC AMINO ACID TRANSPORT PROTEIN RBAT"/>
    <property type="match status" value="1"/>
</dbReference>
<dbReference type="SMART" id="SM00642">
    <property type="entry name" value="Aamy"/>
    <property type="match status" value="1"/>
</dbReference>
<keyword evidence="3" id="KW-0472">Membrane</keyword>
<evidence type="ECO:0000256" key="1">
    <source>
        <dbReference type="ARBA" id="ARBA00001657"/>
    </source>
</evidence>
<reference evidence="5" key="1">
    <citation type="submission" date="2020-11" db="EMBL/GenBank/DDBJ databases">
        <authorList>
            <person name="Tran Van P."/>
        </authorList>
    </citation>
    <scope>NUCLEOTIDE SEQUENCE</scope>
</reference>
<feature type="domain" description="Glycosyl hydrolase family 13 catalytic" evidence="4">
    <location>
        <begin position="115"/>
        <end position="568"/>
    </location>
</feature>
<dbReference type="Gene3D" id="3.20.20.80">
    <property type="entry name" value="Glycosidases"/>
    <property type="match status" value="1"/>
</dbReference>
<dbReference type="InterPro" id="IPR045857">
    <property type="entry name" value="O16G_dom_2"/>
</dbReference>
<keyword evidence="6" id="KW-1185">Reference proteome</keyword>
<dbReference type="Gene3D" id="2.60.40.1180">
    <property type="entry name" value="Golgi alpha-mannosidase II"/>
    <property type="match status" value="1"/>
</dbReference>
<dbReference type="Proteomes" id="UP000677054">
    <property type="component" value="Unassembled WGS sequence"/>
</dbReference>
<protein>
    <recommendedName>
        <fullName evidence="2">alpha-glucosidase</fullName>
        <ecNumber evidence="2">3.2.1.20</ecNumber>
    </recommendedName>
</protein>
<sequence>MLDPNSEASNAEKEKIPLAEKEAMAVIPAGGDQNGPADVKIDIKGVQKSFAGLTKEELMKYSNDPFWVRLRWIIFILFWLLWVGMLVGAIIIIILAPKCEPRATREWWQKGPIYQVYPSSFKDSNGDGIGDLKGLESKLDYLDDLGVKAVWLNPIYESPNKDFGYDISNFTAIDKRYGTMADFEALVAKLRSRGIELLMDLVPNHTSDKHPWFEKSVKREGKYNDYYIWEDSAAADPSGQQLPPNNWAIIKKWPQIIGCLAVLSVFGKSAWEWHPERQQYYLHQFYKEQPDLNWRNPNVQEEFKEIMHFWLDKGIGGFRLDAVIHLVEAEDMIGKDEPPSRDPKVTDPNKYGYLEHTLTAHQPMTFTIMETWRKFVDNYAEKMGDGRQRVLLAEATGEVPDVMKYYGNGTIAHFPFNFQFIDGLKPPLTGDKVKDNISEWMESLPNDNLWPNWVLGNHDRSRVGSRFGKAFIDAFNIITLGLPGTPITYYGEEIGMVDGNISSRNMQDSSGRDPYRTPMQWDDSPHSGFSENTPWVPVNLDFETNNVKAQETERTSHLNVYKKMTKLRSVEKAFLYGDLSFPLVDTDIFSFSRIKEGSPGYLIVVNFGGKNHTLDFTKSKHIPTGEADVILYTTGHDDDILNEVKSVDLAQVTLGPKDAMVLKFNPNFDNPGIEEGNLAPDLTSNQN</sequence>
<dbReference type="GO" id="GO:0004558">
    <property type="term" value="F:alpha-1,4-glucosidase activity"/>
    <property type="evidence" value="ECO:0007669"/>
    <property type="project" value="UniProtKB-EC"/>
</dbReference>
<comment type="catalytic activity">
    <reaction evidence="1">
        <text>Hydrolysis of terminal, non-reducing (1-&gt;4)-linked alpha-D-glucose residues with release of alpha-D-glucose.</text>
        <dbReference type="EC" id="3.2.1.20"/>
    </reaction>
</comment>
<name>A0A7R9A7D1_9CRUS</name>
<evidence type="ECO:0000313" key="5">
    <source>
        <dbReference type="EMBL" id="CAD7246633.1"/>
    </source>
</evidence>
<gene>
    <name evidence="5" type="ORF">DSTB1V02_LOCUS6481</name>
</gene>
<keyword evidence="3" id="KW-1133">Transmembrane helix</keyword>
<dbReference type="InterPro" id="IPR017853">
    <property type="entry name" value="GH"/>
</dbReference>
<feature type="transmembrane region" description="Helical" evidence="3">
    <location>
        <begin position="72"/>
        <end position="96"/>
    </location>
</feature>
<dbReference type="Gene3D" id="3.90.400.10">
    <property type="entry name" value="Oligo-1,6-glucosidase, Domain 2"/>
    <property type="match status" value="1"/>
</dbReference>
<evidence type="ECO:0000256" key="3">
    <source>
        <dbReference type="SAM" id="Phobius"/>
    </source>
</evidence>
<dbReference type="EMBL" id="CAJPEV010001193">
    <property type="protein sequence ID" value="CAG0891278.1"/>
    <property type="molecule type" value="Genomic_DNA"/>
</dbReference>
<organism evidence="5">
    <name type="scientific">Darwinula stevensoni</name>
    <dbReference type="NCBI Taxonomy" id="69355"/>
    <lineage>
        <taxon>Eukaryota</taxon>
        <taxon>Metazoa</taxon>
        <taxon>Ecdysozoa</taxon>
        <taxon>Arthropoda</taxon>
        <taxon>Crustacea</taxon>
        <taxon>Oligostraca</taxon>
        <taxon>Ostracoda</taxon>
        <taxon>Podocopa</taxon>
        <taxon>Podocopida</taxon>
        <taxon>Darwinulocopina</taxon>
        <taxon>Darwinuloidea</taxon>
        <taxon>Darwinulidae</taxon>
        <taxon>Darwinula</taxon>
    </lineage>
</organism>
<dbReference type="GO" id="GO:0005975">
    <property type="term" value="P:carbohydrate metabolic process"/>
    <property type="evidence" value="ECO:0007669"/>
    <property type="project" value="InterPro"/>
</dbReference>
<dbReference type="EC" id="3.2.1.20" evidence="2"/>
<evidence type="ECO:0000313" key="6">
    <source>
        <dbReference type="Proteomes" id="UP000677054"/>
    </source>
</evidence>
<dbReference type="Pfam" id="PF00128">
    <property type="entry name" value="Alpha-amylase"/>
    <property type="match status" value="1"/>
</dbReference>
<evidence type="ECO:0000259" key="4">
    <source>
        <dbReference type="SMART" id="SM00642"/>
    </source>
</evidence>
<dbReference type="AlphaFoldDB" id="A0A7R9A7D1"/>
<dbReference type="PANTHER" id="PTHR10357">
    <property type="entry name" value="ALPHA-AMYLASE FAMILY MEMBER"/>
    <property type="match status" value="1"/>
</dbReference>
<proteinExistence type="predicted"/>
<dbReference type="InterPro" id="IPR031984">
    <property type="entry name" value="SLC3A2_N"/>
</dbReference>
<dbReference type="SUPFAM" id="SSF51445">
    <property type="entry name" value="(Trans)glycosidases"/>
    <property type="match status" value="1"/>
</dbReference>
<dbReference type="OrthoDB" id="1740265at2759"/>
<dbReference type="InterPro" id="IPR013780">
    <property type="entry name" value="Glyco_hydro_b"/>
</dbReference>